<sequence length="182" mass="20248">MIKARFAKSAIENEEGLNHLWIQIGPLEAVEHAEVRLQLPAGVYQGQACGGSLKENSEGFTLLEPARVNEWLVEIYTRHPIDCGWVSLGITVTYTNQHSCELSEGLMVPLSIVEAESAEAEEIHLDEEVVCKVKEAVWSPTDLVTPSGNPGFLDCTPSKQIVYDPNYRSELEKQYRVEGGDY</sequence>
<name>A0ABX7L638_9BACL</name>
<dbReference type="EMBL" id="CP070969">
    <property type="protein sequence ID" value="QSF42753.1"/>
    <property type="molecule type" value="Genomic_DNA"/>
</dbReference>
<organism evidence="1 2">
    <name type="scientific">Paenibacillus tianjinensis</name>
    <dbReference type="NCBI Taxonomy" id="2810347"/>
    <lineage>
        <taxon>Bacteria</taxon>
        <taxon>Bacillati</taxon>
        <taxon>Bacillota</taxon>
        <taxon>Bacilli</taxon>
        <taxon>Bacillales</taxon>
        <taxon>Paenibacillaceae</taxon>
        <taxon>Paenibacillus</taxon>
    </lineage>
</organism>
<accession>A0ABX7L638</accession>
<reference evidence="1 2" key="1">
    <citation type="submission" date="2021-02" db="EMBL/GenBank/DDBJ databases">
        <title>Paenibacillus tianjinensis sp. nov.</title>
        <authorList>
            <person name="Liu H."/>
        </authorList>
    </citation>
    <scope>NUCLEOTIDE SEQUENCE [LARGE SCALE GENOMIC DNA]</scope>
    <source>
        <strain evidence="1 2">TB2019</strain>
    </source>
</reference>
<proteinExistence type="predicted"/>
<dbReference type="Proteomes" id="UP000663452">
    <property type="component" value="Chromosome"/>
</dbReference>
<evidence type="ECO:0008006" key="3">
    <source>
        <dbReference type="Google" id="ProtNLM"/>
    </source>
</evidence>
<evidence type="ECO:0000313" key="1">
    <source>
        <dbReference type="EMBL" id="QSF42753.1"/>
    </source>
</evidence>
<protein>
    <recommendedName>
        <fullName evidence="3">Immunity protein 50</fullName>
    </recommendedName>
</protein>
<evidence type="ECO:0000313" key="2">
    <source>
        <dbReference type="Proteomes" id="UP000663452"/>
    </source>
</evidence>
<gene>
    <name evidence="1" type="ORF">JRJ22_15685</name>
</gene>
<dbReference type="RefSeq" id="WP_206100432.1">
    <property type="nucleotide sequence ID" value="NZ_CP070969.1"/>
</dbReference>
<keyword evidence="2" id="KW-1185">Reference proteome</keyword>